<protein>
    <submittedName>
        <fullName evidence="2">Glycosyltransferase</fullName>
    </submittedName>
</protein>
<gene>
    <name evidence="2" type="ORF">SPV1_07496</name>
</gene>
<dbReference type="eggNOG" id="COG0438">
    <property type="taxonomic scope" value="Bacteria"/>
</dbReference>
<accession>Q0EZA3</accession>
<dbReference type="OrthoDB" id="9772485at2"/>
<proteinExistence type="predicted"/>
<dbReference type="Proteomes" id="UP000005297">
    <property type="component" value="Unassembled WGS sequence"/>
</dbReference>
<dbReference type="CDD" id="cd03801">
    <property type="entry name" value="GT4_PimA-like"/>
    <property type="match status" value="1"/>
</dbReference>
<dbReference type="InParanoid" id="Q0EZA3"/>
<keyword evidence="2" id="KW-0808">Transferase</keyword>
<dbReference type="FunCoup" id="Q0EZA3">
    <property type="interactions" value="248"/>
</dbReference>
<evidence type="ECO:0000313" key="2">
    <source>
        <dbReference type="EMBL" id="EAU54521.1"/>
    </source>
</evidence>
<evidence type="ECO:0000259" key="1">
    <source>
        <dbReference type="Pfam" id="PF00534"/>
    </source>
</evidence>
<organism evidence="2 3">
    <name type="scientific">Mariprofundus ferrooxydans PV-1</name>
    <dbReference type="NCBI Taxonomy" id="314345"/>
    <lineage>
        <taxon>Bacteria</taxon>
        <taxon>Pseudomonadati</taxon>
        <taxon>Pseudomonadota</taxon>
        <taxon>Candidatius Mariprofundia</taxon>
        <taxon>Mariprofundales</taxon>
        <taxon>Mariprofundaceae</taxon>
        <taxon>Mariprofundus</taxon>
    </lineage>
</organism>
<dbReference type="PROSITE" id="PS51257">
    <property type="entry name" value="PROKAR_LIPOPROTEIN"/>
    <property type="match status" value="1"/>
</dbReference>
<dbReference type="Gene3D" id="3.40.50.2000">
    <property type="entry name" value="Glycogen Phosphorylase B"/>
    <property type="match status" value="2"/>
</dbReference>
<dbReference type="Pfam" id="PF00534">
    <property type="entry name" value="Glycos_transf_1"/>
    <property type="match status" value="1"/>
</dbReference>
<dbReference type="SUPFAM" id="SSF53756">
    <property type="entry name" value="UDP-Glycosyltransferase/glycogen phosphorylase"/>
    <property type="match status" value="1"/>
</dbReference>
<name>Q0EZA3_9PROT</name>
<dbReference type="GO" id="GO:0016757">
    <property type="term" value="F:glycosyltransferase activity"/>
    <property type="evidence" value="ECO:0007669"/>
    <property type="project" value="InterPro"/>
</dbReference>
<dbReference type="RefSeq" id="WP_009849023.1">
    <property type="nucleotide sequence ID" value="NZ_DS022294.1"/>
</dbReference>
<dbReference type="InterPro" id="IPR001296">
    <property type="entry name" value="Glyco_trans_1"/>
</dbReference>
<feature type="domain" description="Glycosyl transferase family 1" evidence="1">
    <location>
        <begin position="179"/>
        <end position="338"/>
    </location>
</feature>
<keyword evidence="3" id="KW-1185">Reference proteome</keyword>
<comment type="caution">
    <text evidence="2">The sequence shown here is derived from an EMBL/GenBank/DDBJ whole genome shotgun (WGS) entry which is preliminary data.</text>
</comment>
<evidence type="ECO:0000313" key="3">
    <source>
        <dbReference type="Proteomes" id="UP000005297"/>
    </source>
</evidence>
<dbReference type="AlphaFoldDB" id="Q0EZA3"/>
<dbReference type="STRING" id="314344.AL013_00495"/>
<reference evidence="2 3" key="1">
    <citation type="submission" date="2006-09" db="EMBL/GenBank/DDBJ databases">
        <authorList>
            <person name="Emerson D."/>
            <person name="Ferriera S."/>
            <person name="Johnson J."/>
            <person name="Kravitz S."/>
            <person name="Halpern A."/>
            <person name="Remington K."/>
            <person name="Beeson K."/>
            <person name="Tran B."/>
            <person name="Rogers Y.-H."/>
            <person name="Friedman R."/>
            <person name="Venter J.C."/>
        </authorList>
    </citation>
    <scope>NUCLEOTIDE SEQUENCE [LARGE SCALE GENOMIC DNA]</scope>
    <source>
        <strain evidence="2 3">PV-1</strain>
    </source>
</reference>
<dbReference type="HOGENOM" id="CLU_610846_0_0_0"/>
<dbReference type="PANTHER" id="PTHR12526">
    <property type="entry name" value="GLYCOSYLTRANSFERASE"/>
    <property type="match status" value="1"/>
</dbReference>
<dbReference type="EMBL" id="AATS01000007">
    <property type="protein sequence ID" value="EAU54521.1"/>
    <property type="molecule type" value="Genomic_DNA"/>
</dbReference>
<sequence>MQGKTVLVLYPSSIAACGIGTWVDALSLGLQQQGWDVTVGLAWGAQFHDPARVEAFRPALKTIRMDARTGTEEGRIQSIERAVSTVAPDVVIVNVLDSAFEAVRRLRYRGHAFRLIAVNHGNLPGQAACLLQNRDVIDLAVCVSKLSYRAMAAQSDGFIPERLKHIANAVAVPAQHVRSPVDPFRVGYAGRLDGDKRGEDILPFFTALHQRCPEAQMWVAGKGESGDELTELAGNFPEHFRYFGELSATQLEQDFYPALSVLVHFSPSEAWGYSIAEAMSHGVVPVTSAFRGVDTDGLVIEGSNALIFPVGDITRAADMVAGLYQDRERLGRMAAAAATHIAGSFSLPVFGRSWSDALDGCMQMPALPLPARPVSLDAKGPAGVPRPLWERCRRVLNRRIAHASAGEEWPHFKCNDSRLIQSMEQALNSEAVKGESVTSSKSQVESEK</sequence>